<reference evidence="1 2" key="1">
    <citation type="submission" date="2021-01" db="EMBL/GenBank/DDBJ databases">
        <title>Sequencing the genomes of 1000 actinobacteria strains.</title>
        <authorList>
            <person name="Klenk H.-P."/>
        </authorList>
    </citation>
    <scope>NUCLEOTIDE SEQUENCE [LARGE SCALE GENOMIC DNA]</scope>
    <source>
        <strain evidence="1 2">DSM 18662</strain>
    </source>
</reference>
<dbReference type="SUPFAM" id="SSF88659">
    <property type="entry name" value="Sigma3 and sigma4 domains of RNA polymerase sigma factors"/>
    <property type="match status" value="1"/>
</dbReference>
<accession>A0ABS2RJZ0</accession>
<organism evidence="1 2">
    <name type="scientific">Microlunatus panaciterrae</name>
    <dbReference type="NCBI Taxonomy" id="400768"/>
    <lineage>
        <taxon>Bacteria</taxon>
        <taxon>Bacillati</taxon>
        <taxon>Actinomycetota</taxon>
        <taxon>Actinomycetes</taxon>
        <taxon>Propionibacteriales</taxon>
        <taxon>Propionibacteriaceae</taxon>
        <taxon>Microlunatus</taxon>
    </lineage>
</organism>
<dbReference type="EMBL" id="JAFBCF010000001">
    <property type="protein sequence ID" value="MBM7798882.1"/>
    <property type="molecule type" value="Genomic_DNA"/>
</dbReference>
<evidence type="ECO:0008006" key="3">
    <source>
        <dbReference type="Google" id="ProtNLM"/>
    </source>
</evidence>
<comment type="caution">
    <text evidence="1">The sequence shown here is derived from an EMBL/GenBank/DDBJ whole genome shotgun (WGS) entry which is preliminary data.</text>
</comment>
<evidence type="ECO:0000313" key="1">
    <source>
        <dbReference type="EMBL" id="MBM7798882.1"/>
    </source>
</evidence>
<dbReference type="Gene3D" id="1.10.10.10">
    <property type="entry name" value="Winged helix-like DNA-binding domain superfamily/Winged helix DNA-binding domain"/>
    <property type="match status" value="1"/>
</dbReference>
<dbReference type="RefSeq" id="WP_204917377.1">
    <property type="nucleotide sequence ID" value="NZ_BAAAQP010000002.1"/>
</dbReference>
<protein>
    <recommendedName>
        <fullName evidence="3">DNA-directed RNA polymerase specialized sigma subunit, sigma24 family</fullName>
    </recommendedName>
</protein>
<dbReference type="InterPro" id="IPR013324">
    <property type="entry name" value="RNA_pol_sigma_r3/r4-like"/>
</dbReference>
<dbReference type="Proteomes" id="UP000704762">
    <property type="component" value="Unassembled WGS sequence"/>
</dbReference>
<name>A0ABS2RJZ0_9ACTN</name>
<keyword evidence="2" id="KW-1185">Reference proteome</keyword>
<evidence type="ECO:0000313" key="2">
    <source>
        <dbReference type="Proteomes" id="UP000704762"/>
    </source>
</evidence>
<gene>
    <name evidence="1" type="ORF">JOE57_001803</name>
</gene>
<sequence length="252" mass="27994">MSQRRGNAAERGDFQIVVALNTEWTALVAEQGDQLDDWKTRLAVFAHCSNLDAVLAVIRESPDPALAALISENHRGSELAGRVVLQTMLGKVVTMARRDRWAGVDDYVTQLWCRIRTYPLARRPRRIAANLALDTLKAVSREDPARRDRACLMLLPPDEVLDRVRTAEMLRQCLDHNADLAGITAWRTIAAGRRLGLINPRTRDVLLSVYAEGLSGREAAARHGMSPDMVRFVCSKAVRRLAAHADELALVA</sequence>
<proteinExistence type="predicted"/>
<dbReference type="InterPro" id="IPR036388">
    <property type="entry name" value="WH-like_DNA-bd_sf"/>
</dbReference>